<dbReference type="InterPro" id="IPR046364">
    <property type="entry name" value="Exo70_C"/>
</dbReference>
<dbReference type="Proteomes" id="UP000265520">
    <property type="component" value="Unassembled WGS sequence"/>
</dbReference>
<evidence type="ECO:0000313" key="6">
    <source>
        <dbReference type="Proteomes" id="UP000265520"/>
    </source>
</evidence>
<organism evidence="5 6">
    <name type="scientific">Trifolium medium</name>
    <dbReference type="NCBI Taxonomy" id="97028"/>
    <lineage>
        <taxon>Eukaryota</taxon>
        <taxon>Viridiplantae</taxon>
        <taxon>Streptophyta</taxon>
        <taxon>Embryophyta</taxon>
        <taxon>Tracheophyta</taxon>
        <taxon>Spermatophyta</taxon>
        <taxon>Magnoliopsida</taxon>
        <taxon>eudicotyledons</taxon>
        <taxon>Gunneridae</taxon>
        <taxon>Pentapetalae</taxon>
        <taxon>rosids</taxon>
        <taxon>fabids</taxon>
        <taxon>Fabales</taxon>
        <taxon>Fabaceae</taxon>
        <taxon>Papilionoideae</taxon>
        <taxon>50 kb inversion clade</taxon>
        <taxon>NPAAA clade</taxon>
        <taxon>Hologalegina</taxon>
        <taxon>IRL clade</taxon>
        <taxon>Trifolieae</taxon>
        <taxon>Trifolium</taxon>
    </lineage>
</organism>
<proteinExistence type="inferred from homology"/>
<evidence type="ECO:0000256" key="1">
    <source>
        <dbReference type="ARBA" id="ARBA00006756"/>
    </source>
</evidence>
<keyword evidence="2 3" id="KW-0813">Transport</keyword>
<dbReference type="GO" id="GO:0015031">
    <property type="term" value="P:protein transport"/>
    <property type="evidence" value="ECO:0007669"/>
    <property type="project" value="UniProtKB-KW"/>
</dbReference>
<accession>A0A392PNG0</accession>
<dbReference type="PANTHER" id="PTHR12542">
    <property type="entry name" value="EXOCYST COMPLEX PROTEIN EXO70"/>
    <property type="match status" value="1"/>
</dbReference>
<comment type="function">
    <text evidence="3">Component of the exocyst complex.</text>
</comment>
<dbReference type="GO" id="GO:0005546">
    <property type="term" value="F:phosphatidylinositol-4,5-bisphosphate binding"/>
    <property type="evidence" value="ECO:0007669"/>
    <property type="project" value="InterPro"/>
</dbReference>
<evidence type="ECO:0000256" key="3">
    <source>
        <dbReference type="RuleBase" id="RU365026"/>
    </source>
</evidence>
<dbReference type="InterPro" id="IPR016159">
    <property type="entry name" value="Cullin_repeat-like_dom_sf"/>
</dbReference>
<dbReference type="Pfam" id="PF03081">
    <property type="entry name" value="Exo70_C"/>
    <property type="match status" value="1"/>
</dbReference>
<dbReference type="EMBL" id="LXQA010088991">
    <property type="protein sequence ID" value="MCI13631.1"/>
    <property type="molecule type" value="Genomic_DNA"/>
</dbReference>
<dbReference type="GO" id="GO:0006887">
    <property type="term" value="P:exocytosis"/>
    <property type="evidence" value="ECO:0007669"/>
    <property type="project" value="UniProtKB-KW"/>
</dbReference>
<dbReference type="GO" id="GO:0000145">
    <property type="term" value="C:exocyst"/>
    <property type="evidence" value="ECO:0007669"/>
    <property type="project" value="InterPro"/>
</dbReference>
<reference evidence="5 6" key="1">
    <citation type="journal article" date="2018" name="Front. Plant Sci.">
        <title>Red Clover (Trifolium pratense) and Zigzag Clover (T. medium) - A Picture of Genomic Similarities and Differences.</title>
        <authorList>
            <person name="Dluhosova J."/>
            <person name="Istvanek J."/>
            <person name="Nedelnik J."/>
            <person name="Repkova J."/>
        </authorList>
    </citation>
    <scope>NUCLEOTIDE SEQUENCE [LARGE SCALE GENOMIC DNA]</scope>
    <source>
        <strain evidence="6">cv. 10/8</strain>
        <tissue evidence="5">Leaf</tissue>
    </source>
</reference>
<feature type="non-terminal residue" evidence="5">
    <location>
        <position position="110"/>
    </location>
</feature>
<protein>
    <recommendedName>
        <fullName evidence="3">Exocyst subunit Exo70 family protein</fullName>
    </recommendedName>
</protein>
<dbReference type="Gene3D" id="1.20.1280.170">
    <property type="entry name" value="Exocyst complex component Exo70"/>
    <property type="match status" value="1"/>
</dbReference>
<sequence length="110" mass="12623">MLTEKVKDNYKSVVNDHNFITDALPRETINNLQKSAKLMVDAGFEKVCFQVYNSYQVALRILFPSERRIYNRVFSDSLSAISDLYFSELCRGAIIELLNFADSFANRSPS</sequence>
<comment type="caution">
    <text evidence="5">The sequence shown here is derived from an EMBL/GenBank/DDBJ whole genome shotgun (WGS) entry which is preliminary data.</text>
</comment>
<keyword evidence="3" id="KW-0268">Exocytosis</keyword>
<evidence type="ECO:0000313" key="5">
    <source>
        <dbReference type="EMBL" id="MCI13631.1"/>
    </source>
</evidence>
<dbReference type="InterPro" id="IPR004140">
    <property type="entry name" value="Exo70"/>
</dbReference>
<evidence type="ECO:0000259" key="4">
    <source>
        <dbReference type="Pfam" id="PF03081"/>
    </source>
</evidence>
<name>A0A392PNG0_9FABA</name>
<keyword evidence="3" id="KW-0653">Protein transport</keyword>
<dbReference type="AlphaFoldDB" id="A0A392PNG0"/>
<comment type="similarity">
    <text evidence="1 3">Belongs to the EXO70 family.</text>
</comment>
<dbReference type="PANTHER" id="PTHR12542:SF180">
    <property type="entry name" value="EXOCYST SUBUNIT EXO70 FAMILY PROTEIN"/>
    <property type="match status" value="1"/>
</dbReference>
<keyword evidence="6" id="KW-1185">Reference proteome</keyword>
<evidence type="ECO:0000256" key="2">
    <source>
        <dbReference type="ARBA" id="ARBA00022448"/>
    </source>
</evidence>
<feature type="domain" description="Exocyst complex subunit Exo70 C-terminal" evidence="4">
    <location>
        <begin position="52"/>
        <end position="108"/>
    </location>
</feature>
<dbReference type="SUPFAM" id="SSF74788">
    <property type="entry name" value="Cullin repeat-like"/>
    <property type="match status" value="1"/>
</dbReference>